<reference evidence="2" key="1">
    <citation type="submission" date="2020-01" db="EMBL/GenBank/DDBJ databases">
        <authorList>
            <person name="Rat A."/>
        </authorList>
    </citation>
    <scope>NUCLEOTIDE SEQUENCE</scope>
    <source>
        <strain evidence="2">LMG 28251</strain>
    </source>
</reference>
<keyword evidence="3" id="KW-1185">Reference proteome</keyword>
<keyword evidence="1" id="KW-0472">Membrane</keyword>
<comment type="caution">
    <text evidence="2">The sequence shown here is derived from an EMBL/GenBank/DDBJ whole genome shotgun (WGS) entry which is preliminary data.</text>
</comment>
<organism evidence="2 3">
    <name type="scientific">Plastoroseomonas arctica</name>
    <dbReference type="NCBI Taxonomy" id="1509237"/>
    <lineage>
        <taxon>Bacteria</taxon>
        <taxon>Pseudomonadati</taxon>
        <taxon>Pseudomonadota</taxon>
        <taxon>Alphaproteobacteria</taxon>
        <taxon>Acetobacterales</taxon>
        <taxon>Acetobacteraceae</taxon>
        <taxon>Plastoroseomonas</taxon>
    </lineage>
</organism>
<evidence type="ECO:0000313" key="3">
    <source>
        <dbReference type="Proteomes" id="UP001196068"/>
    </source>
</evidence>
<accession>A0AAF1K196</accession>
<feature type="transmembrane region" description="Helical" evidence="1">
    <location>
        <begin position="185"/>
        <end position="206"/>
    </location>
</feature>
<feature type="transmembrane region" description="Helical" evidence="1">
    <location>
        <begin position="218"/>
        <end position="245"/>
    </location>
</feature>
<dbReference type="RefSeq" id="WP_211873302.1">
    <property type="nucleotide sequence ID" value="NZ_JAAEDH010000004.1"/>
</dbReference>
<keyword evidence="1" id="KW-0812">Transmembrane</keyword>
<dbReference type="NCBIfam" id="TIGR03055">
    <property type="entry name" value="photo_alph_chp2"/>
    <property type="match status" value="1"/>
</dbReference>
<reference evidence="2" key="2">
    <citation type="journal article" date="2021" name="Syst. Appl. Microbiol.">
        <title>Roseomonas hellenica sp. nov., isolated from roots of wild-growing Alkanna tinctoria.</title>
        <authorList>
            <person name="Rat A."/>
            <person name="Naranjo H.D."/>
            <person name="Lebbe L."/>
            <person name="Cnockaert M."/>
            <person name="Krigas N."/>
            <person name="Grigoriadou K."/>
            <person name="Maloupa E."/>
            <person name="Willems A."/>
        </authorList>
    </citation>
    <scope>NUCLEOTIDE SEQUENCE</scope>
    <source>
        <strain evidence="2">LMG 28251</strain>
    </source>
</reference>
<sequence length="262" mass="28466">MAELLLPIIVTVFVWWFATGAILALDGLRGMALRRAMAVATGLLIIALIGLAQYAREESVAASYGGFLCGIAVWGWVEFAFLTGILTGPNQRVCPPGAEGFRRFRLAIVAILHHELALIALAGLVAIISVGQPNPIGLHTFLLLWAMRQSTKLNLFLGVRNFSEALLPAHLSHLASFFRRARMNLLFPVSITLATMVTAWLFHIAFAPDAAPHVTVGFVLLGTLGALAVLEHWFLVLPIPFEALWGWGSRLRTRLAARGASL</sequence>
<dbReference type="Pfam" id="PF12291">
    <property type="entry name" value="DUF3623"/>
    <property type="match status" value="1"/>
</dbReference>
<keyword evidence="1" id="KW-1133">Transmembrane helix</keyword>
<feature type="transmembrane region" description="Helical" evidence="1">
    <location>
        <begin position="6"/>
        <end position="25"/>
    </location>
</feature>
<evidence type="ECO:0000256" key="1">
    <source>
        <dbReference type="SAM" id="Phobius"/>
    </source>
</evidence>
<proteinExistence type="predicted"/>
<feature type="transmembrane region" description="Helical" evidence="1">
    <location>
        <begin position="61"/>
        <end position="86"/>
    </location>
</feature>
<protein>
    <submittedName>
        <fullName evidence="2">DUF3623 domain-containing protein</fullName>
    </submittedName>
</protein>
<evidence type="ECO:0000313" key="2">
    <source>
        <dbReference type="EMBL" id="MBR0654485.1"/>
    </source>
</evidence>
<dbReference type="InterPro" id="IPR017496">
    <property type="entry name" value="Photo_alph_chp2"/>
</dbReference>
<feature type="transmembrane region" description="Helical" evidence="1">
    <location>
        <begin position="37"/>
        <end position="55"/>
    </location>
</feature>
<dbReference type="Proteomes" id="UP001196068">
    <property type="component" value="Unassembled WGS sequence"/>
</dbReference>
<name>A0AAF1K196_9PROT</name>
<feature type="transmembrane region" description="Helical" evidence="1">
    <location>
        <begin position="106"/>
        <end position="130"/>
    </location>
</feature>
<dbReference type="EMBL" id="JAAEDH010000004">
    <property type="protein sequence ID" value="MBR0654485.1"/>
    <property type="molecule type" value="Genomic_DNA"/>
</dbReference>
<dbReference type="AlphaFoldDB" id="A0AAF1K196"/>
<gene>
    <name evidence="2" type="ORF">GXW79_05260</name>
</gene>